<dbReference type="OrthoDB" id="2014299at2759"/>
<keyword evidence="5" id="KW-1185">Reference proteome</keyword>
<dbReference type="Proteomes" id="UP000245207">
    <property type="component" value="Unassembled WGS sequence"/>
</dbReference>
<keyword evidence="4" id="KW-0436">Ligase</keyword>
<dbReference type="InterPro" id="IPR033344">
    <property type="entry name" value="CURT1"/>
</dbReference>
<dbReference type="PANTHER" id="PTHR33222:SF35">
    <property type="entry name" value="CYANOBACTERIAL AMINOACYL-TRNA SYNTHETASE, CAAD DOMAIN, PROTEIN CURVATURE THYLAKOID 1"/>
    <property type="match status" value="1"/>
</dbReference>
<evidence type="ECO:0000259" key="3">
    <source>
        <dbReference type="Pfam" id="PF14159"/>
    </source>
</evidence>
<evidence type="ECO:0000256" key="1">
    <source>
        <dbReference type="ARBA" id="ARBA00004141"/>
    </source>
</evidence>
<dbReference type="InterPro" id="IPR025564">
    <property type="entry name" value="CAAD_dom"/>
</dbReference>
<feature type="transmembrane region" description="Helical" evidence="2">
    <location>
        <begin position="125"/>
        <end position="143"/>
    </location>
</feature>
<protein>
    <submittedName>
        <fullName evidence="4">Cyanobacterial aminoacyl-tRNA synthetase, CAAD domain-containing protein</fullName>
    </submittedName>
</protein>
<evidence type="ECO:0000313" key="4">
    <source>
        <dbReference type="EMBL" id="PWA56226.1"/>
    </source>
</evidence>
<reference evidence="4 5" key="1">
    <citation type="journal article" date="2018" name="Mol. Plant">
        <title>The genome of Artemisia annua provides insight into the evolution of Asteraceae family and artemisinin biosynthesis.</title>
        <authorList>
            <person name="Shen Q."/>
            <person name="Zhang L."/>
            <person name="Liao Z."/>
            <person name="Wang S."/>
            <person name="Yan T."/>
            <person name="Shi P."/>
            <person name="Liu M."/>
            <person name="Fu X."/>
            <person name="Pan Q."/>
            <person name="Wang Y."/>
            <person name="Lv Z."/>
            <person name="Lu X."/>
            <person name="Zhang F."/>
            <person name="Jiang W."/>
            <person name="Ma Y."/>
            <person name="Chen M."/>
            <person name="Hao X."/>
            <person name="Li L."/>
            <person name="Tang Y."/>
            <person name="Lv G."/>
            <person name="Zhou Y."/>
            <person name="Sun X."/>
            <person name="Brodelius P.E."/>
            <person name="Rose J.K.C."/>
            <person name="Tang K."/>
        </authorList>
    </citation>
    <scope>NUCLEOTIDE SEQUENCE [LARGE SCALE GENOMIC DNA]</scope>
    <source>
        <strain evidence="5">cv. Huhao1</strain>
        <tissue evidence="4">Leaf</tissue>
    </source>
</reference>
<evidence type="ECO:0000256" key="2">
    <source>
        <dbReference type="SAM" id="Phobius"/>
    </source>
</evidence>
<dbReference type="AlphaFoldDB" id="A0A2U1M4P4"/>
<dbReference type="Pfam" id="PF14159">
    <property type="entry name" value="CAAD"/>
    <property type="match status" value="1"/>
</dbReference>
<dbReference type="STRING" id="35608.A0A2U1M4P4"/>
<comment type="caution">
    <text evidence="4">The sequence shown here is derived from an EMBL/GenBank/DDBJ whole genome shotgun (WGS) entry which is preliminary data.</text>
</comment>
<comment type="subcellular location">
    <subcellularLocation>
        <location evidence="1">Membrane</location>
        <topology evidence="1">Multi-pass membrane protein</topology>
    </subcellularLocation>
</comment>
<name>A0A2U1M4P4_ARTAN</name>
<feature type="domain" description="Cyanobacterial aminoacyl-tRNA synthetase CAAD" evidence="3">
    <location>
        <begin position="82"/>
        <end position="164"/>
    </location>
</feature>
<dbReference type="GO" id="GO:0004812">
    <property type="term" value="F:aminoacyl-tRNA ligase activity"/>
    <property type="evidence" value="ECO:0007669"/>
    <property type="project" value="UniProtKB-KW"/>
</dbReference>
<evidence type="ECO:0000313" key="5">
    <source>
        <dbReference type="Proteomes" id="UP000245207"/>
    </source>
</evidence>
<gene>
    <name evidence="4" type="ORF">CTI12_AA419170</name>
</gene>
<sequence>MAASSSMAQAIVANKSPTTSFDRPSSVPNNIHLSSRSSYSSLLADSSKLKLAGSKRSLAYCIKASSEDTSETSEIGEVFSGLKEKWDATENKPMVVIYGGGAVVGVWLASTVIDAINGVPVVPKFMELVGLGYTGWFIYRYLLFKSTRKELADDIEALKKKIIGSE</sequence>
<keyword evidence="2" id="KW-1133">Transmembrane helix</keyword>
<dbReference type="PANTHER" id="PTHR33222">
    <property type="match status" value="1"/>
</dbReference>
<proteinExistence type="predicted"/>
<dbReference type="EMBL" id="PKPP01006527">
    <property type="protein sequence ID" value="PWA56226.1"/>
    <property type="molecule type" value="Genomic_DNA"/>
</dbReference>
<dbReference type="GO" id="GO:0009535">
    <property type="term" value="C:chloroplast thylakoid membrane"/>
    <property type="evidence" value="ECO:0007669"/>
    <property type="project" value="TreeGrafter"/>
</dbReference>
<keyword evidence="4" id="KW-0030">Aminoacyl-tRNA synthetase</keyword>
<accession>A0A2U1M4P4</accession>
<keyword evidence="2" id="KW-0812">Transmembrane</keyword>
<keyword evidence="2" id="KW-0472">Membrane</keyword>
<organism evidence="4 5">
    <name type="scientific">Artemisia annua</name>
    <name type="common">Sweet wormwood</name>
    <dbReference type="NCBI Taxonomy" id="35608"/>
    <lineage>
        <taxon>Eukaryota</taxon>
        <taxon>Viridiplantae</taxon>
        <taxon>Streptophyta</taxon>
        <taxon>Embryophyta</taxon>
        <taxon>Tracheophyta</taxon>
        <taxon>Spermatophyta</taxon>
        <taxon>Magnoliopsida</taxon>
        <taxon>eudicotyledons</taxon>
        <taxon>Gunneridae</taxon>
        <taxon>Pentapetalae</taxon>
        <taxon>asterids</taxon>
        <taxon>campanulids</taxon>
        <taxon>Asterales</taxon>
        <taxon>Asteraceae</taxon>
        <taxon>Asteroideae</taxon>
        <taxon>Anthemideae</taxon>
        <taxon>Artemisiinae</taxon>
        <taxon>Artemisia</taxon>
    </lineage>
</organism>
<feature type="transmembrane region" description="Helical" evidence="2">
    <location>
        <begin position="95"/>
        <end position="113"/>
    </location>
</feature>